<accession>A0A846XQY6</accession>
<dbReference type="RefSeq" id="WP_068041073.1">
    <property type="nucleotide sequence ID" value="NZ_JAAXOO010000008.1"/>
</dbReference>
<protein>
    <recommendedName>
        <fullName evidence="4">WXG100 family type VII secretion target</fullName>
    </recommendedName>
</protein>
<keyword evidence="3" id="KW-1185">Reference proteome</keyword>
<proteinExistence type="predicted"/>
<organism evidence="2 3">
    <name type="scientific">Nocardia speluncae</name>
    <dbReference type="NCBI Taxonomy" id="419477"/>
    <lineage>
        <taxon>Bacteria</taxon>
        <taxon>Bacillati</taxon>
        <taxon>Actinomycetota</taxon>
        <taxon>Actinomycetes</taxon>
        <taxon>Mycobacteriales</taxon>
        <taxon>Nocardiaceae</taxon>
        <taxon>Nocardia</taxon>
    </lineage>
</organism>
<name>A0A846XQY6_9NOCA</name>
<evidence type="ECO:0008006" key="4">
    <source>
        <dbReference type="Google" id="ProtNLM"/>
    </source>
</evidence>
<comment type="caution">
    <text evidence="2">The sequence shown here is derived from an EMBL/GenBank/DDBJ whole genome shotgun (WGS) entry which is preliminary data.</text>
</comment>
<gene>
    <name evidence="2" type="ORF">HGA13_29350</name>
</gene>
<evidence type="ECO:0000313" key="2">
    <source>
        <dbReference type="EMBL" id="NKY37146.1"/>
    </source>
</evidence>
<dbReference type="EMBL" id="JAAXOO010000008">
    <property type="protein sequence ID" value="NKY37146.1"/>
    <property type="molecule type" value="Genomic_DNA"/>
</dbReference>
<sequence length="109" mass="11595">MGEGQNVDYDEQAFRRAAAKTGAVRDRIQGVVDTLNTSIASRGAPWGTDSLGETFADGQGGNPGYTTARDNLIEGAENVAGTFDSFHDGQVESADLLRDMEDGNRDGLR</sequence>
<reference evidence="2 3" key="1">
    <citation type="submission" date="2020-04" db="EMBL/GenBank/DDBJ databases">
        <title>MicrobeNet Type strains.</title>
        <authorList>
            <person name="Nicholson A.C."/>
        </authorList>
    </citation>
    <scope>NUCLEOTIDE SEQUENCE [LARGE SCALE GENOMIC DNA]</scope>
    <source>
        <strain evidence="2 3">DSM 45078</strain>
    </source>
</reference>
<dbReference type="Proteomes" id="UP000565715">
    <property type="component" value="Unassembled WGS sequence"/>
</dbReference>
<evidence type="ECO:0000256" key="1">
    <source>
        <dbReference type="SAM" id="MobiDB-lite"/>
    </source>
</evidence>
<feature type="region of interest" description="Disordered" evidence="1">
    <location>
        <begin position="40"/>
        <end position="65"/>
    </location>
</feature>
<dbReference type="AlphaFoldDB" id="A0A846XQY6"/>
<evidence type="ECO:0000313" key="3">
    <source>
        <dbReference type="Proteomes" id="UP000565715"/>
    </source>
</evidence>